<dbReference type="Proteomes" id="UP000823399">
    <property type="component" value="Unassembled WGS sequence"/>
</dbReference>
<comment type="caution">
    <text evidence="1">The sequence shown here is derived from an EMBL/GenBank/DDBJ whole genome shotgun (WGS) entry which is preliminary data.</text>
</comment>
<dbReference type="AlphaFoldDB" id="A0A9P7JZJ8"/>
<dbReference type="EMBL" id="JABBWM010000005">
    <property type="protein sequence ID" value="KAG2117189.1"/>
    <property type="molecule type" value="Genomic_DNA"/>
</dbReference>
<evidence type="ECO:0000313" key="2">
    <source>
        <dbReference type="Proteomes" id="UP000823399"/>
    </source>
</evidence>
<dbReference type="GeneID" id="64703247"/>
<gene>
    <name evidence="1" type="ORF">F5147DRAFT_768566</name>
</gene>
<organism evidence="1 2">
    <name type="scientific">Suillus discolor</name>
    <dbReference type="NCBI Taxonomy" id="1912936"/>
    <lineage>
        <taxon>Eukaryota</taxon>
        <taxon>Fungi</taxon>
        <taxon>Dikarya</taxon>
        <taxon>Basidiomycota</taxon>
        <taxon>Agaricomycotina</taxon>
        <taxon>Agaricomycetes</taxon>
        <taxon>Agaricomycetidae</taxon>
        <taxon>Boletales</taxon>
        <taxon>Suillineae</taxon>
        <taxon>Suillaceae</taxon>
        <taxon>Suillus</taxon>
    </lineage>
</organism>
<keyword evidence="2" id="KW-1185">Reference proteome</keyword>
<reference evidence="1" key="1">
    <citation type="journal article" date="2020" name="New Phytol.">
        <title>Comparative genomics reveals dynamic genome evolution in host specialist ectomycorrhizal fungi.</title>
        <authorList>
            <person name="Lofgren L.A."/>
            <person name="Nguyen N.H."/>
            <person name="Vilgalys R."/>
            <person name="Ruytinx J."/>
            <person name="Liao H.L."/>
            <person name="Branco S."/>
            <person name="Kuo A."/>
            <person name="LaButti K."/>
            <person name="Lipzen A."/>
            <person name="Andreopoulos W."/>
            <person name="Pangilinan J."/>
            <person name="Riley R."/>
            <person name="Hundley H."/>
            <person name="Na H."/>
            <person name="Barry K."/>
            <person name="Grigoriev I.V."/>
            <person name="Stajich J.E."/>
            <person name="Kennedy P.G."/>
        </authorList>
    </citation>
    <scope>NUCLEOTIDE SEQUENCE</scope>
    <source>
        <strain evidence="1">FC423</strain>
    </source>
</reference>
<evidence type="ECO:0000313" key="1">
    <source>
        <dbReference type="EMBL" id="KAG2117189.1"/>
    </source>
</evidence>
<sequence length="244" mass="27231">MDVVYDDSDLQYKVNTQGSVFGVATQCLAEWRSNFGSTGLAIMIDFYARNKDTDTKELGQALMEDFAFLFEDMDNIDTMQVFRSPFMLQLFTTAHLHSIIGHAEVTALKTDVLASIGVASVLSICAASLECAIKCLSDGAIDIDSDALDMRPAQRKRKLRTPRTFNKATGNHSTTEHAFSINNWGSVTTSYVIGVKKKGESFLRETTSMAWKLLKKSGNAALRKYISLNDEDEEENIDQHCMLW</sequence>
<protein>
    <submittedName>
        <fullName evidence="1">Uncharacterized protein</fullName>
    </submittedName>
</protein>
<proteinExistence type="predicted"/>
<name>A0A9P7JZJ8_9AGAM</name>
<dbReference type="OrthoDB" id="2677435at2759"/>
<dbReference type="RefSeq" id="XP_041298078.1">
    <property type="nucleotide sequence ID" value="XM_041440988.1"/>
</dbReference>
<accession>A0A9P7JZJ8</accession>